<keyword evidence="1" id="KW-0862">Zinc</keyword>
<feature type="domain" description="C2H2-type" evidence="3">
    <location>
        <begin position="291"/>
        <end position="318"/>
    </location>
</feature>
<dbReference type="OrthoDB" id="2225686at2759"/>
<evidence type="ECO:0000313" key="5">
    <source>
        <dbReference type="Proteomes" id="UP000077315"/>
    </source>
</evidence>
<sequence length="770" mass="88434">MSMQFLYEDGKGHVVDEHGVEPMDLVVDEELFAIETISSRTQFLMNKPPERYSNPVMHPVSDDRNNDVDMELFNKRRYTVYSDDEKTRFFHLFFSKCLSASAAARQLGIHIRAAQRWVKRYYEDPESIFEKKEKVRCIDENPSAVLTEVVGSLMQNFVDLNVSRSTVYNFMTTQCNLSIKQVQFHSVERNSEEKIQQRYVWVQKWQQTDMDFTTNCVFLDESAFHINLKRGMAWSKKGTPAIVTVPMTKAKATSILGAISATGLINVSLRVPKRIKKRKLGHETDVYSTGTQCFECRKTYSTPQSLREHMQKHNIQLPQRITGIRRYNNDEYTYVKATKSHDDIEKHFGCPACIAHCMEIDELKTHYYANHLETLPEQSQTTSQEEPATGQQQSYNSQDQPNKRRLSNILGTELLDPLCLSFPPLDHDDHLLVQNFDATMAFHKLQLSLCQHKWKLSLENHIHCAMAATHILLLSRNQYPEDLSPYFSNHDLKATINGIETKYGIKKLPMSMATTTSMIGIVQNLTMGVISRDKAIAHLLDLDLPTNENKFKKCIIDLIRKLPPVPLQKTSTNLNLALDTLILFYLVYLTIRTRAYTYEARQNEDLSTKRPDICISRLHGMTWASNHGYGEVKSAAQGGNNYSICRDLLRVGIFCKNALDTHNMEGVLGLQVIGRMVTFYVLVLPSTGLYVMYELEKIKIPSCLYDLTKLIVDMPRVCRVLDTFNRICKPSVHQAMPSRHRPTITTSAFNGVFSPSQDRKRSCHLKYQHN</sequence>
<evidence type="ECO:0000256" key="2">
    <source>
        <dbReference type="SAM" id="MobiDB-lite"/>
    </source>
</evidence>
<feature type="region of interest" description="Disordered" evidence="2">
    <location>
        <begin position="377"/>
        <end position="402"/>
    </location>
</feature>
<keyword evidence="4" id="KW-0371">Homeobox</keyword>
<keyword evidence="4" id="KW-0238">DNA-binding</keyword>
<protein>
    <submittedName>
        <fullName evidence="4">Homeodomain-like and zinc finger-domain-containing transcription factor</fullName>
    </submittedName>
</protein>
<dbReference type="SMART" id="SM00355">
    <property type="entry name" value="ZnF_C2H2"/>
    <property type="match status" value="2"/>
</dbReference>
<dbReference type="SUPFAM" id="SSF46689">
    <property type="entry name" value="Homeodomain-like"/>
    <property type="match status" value="1"/>
</dbReference>
<keyword evidence="1" id="KW-0479">Metal-binding</keyword>
<evidence type="ECO:0000259" key="3">
    <source>
        <dbReference type="PROSITE" id="PS50157"/>
    </source>
</evidence>
<proteinExistence type="predicted"/>
<dbReference type="RefSeq" id="XP_018295989.1">
    <property type="nucleotide sequence ID" value="XM_018435084.1"/>
</dbReference>
<dbReference type="PROSITE" id="PS50157">
    <property type="entry name" value="ZINC_FINGER_C2H2_2"/>
    <property type="match status" value="1"/>
</dbReference>
<dbReference type="PROSITE" id="PS00028">
    <property type="entry name" value="ZINC_FINGER_C2H2_1"/>
    <property type="match status" value="1"/>
</dbReference>
<dbReference type="AlphaFoldDB" id="A0A167PHW3"/>
<dbReference type="Gene3D" id="3.30.420.10">
    <property type="entry name" value="Ribonuclease H-like superfamily/Ribonuclease H"/>
    <property type="match status" value="1"/>
</dbReference>
<feature type="compositionally biased region" description="Polar residues" evidence="2">
    <location>
        <begin position="377"/>
        <end position="400"/>
    </location>
</feature>
<evidence type="ECO:0000313" key="4">
    <source>
        <dbReference type="EMBL" id="OAD77949.1"/>
    </source>
</evidence>
<dbReference type="InterPro" id="IPR013087">
    <property type="entry name" value="Znf_C2H2_type"/>
</dbReference>
<gene>
    <name evidence="4" type="ORF">PHYBLDRAFT_164826</name>
</gene>
<keyword evidence="1" id="KW-0863">Zinc-finger</keyword>
<name>A0A167PHW3_PHYB8</name>
<reference evidence="5" key="1">
    <citation type="submission" date="2015-06" db="EMBL/GenBank/DDBJ databases">
        <title>Expansion of signal transduction pathways in fungi by whole-genome duplication.</title>
        <authorList>
            <consortium name="DOE Joint Genome Institute"/>
            <person name="Corrochano L.M."/>
            <person name="Kuo A."/>
            <person name="Marcet-Houben M."/>
            <person name="Polaino S."/>
            <person name="Salamov A."/>
            <person name="Villalobos J.M."/>
            <person name="Alvarez M.I."/>
            <person name="Avalos J."/>
            <person name="Benito E.P."/>
            <person name="Benoit I."/>
            <person name="Burger G."/>
            <person name="Camino L.P."/>
            <person name="Canovas D."/>
            <person name="Cerda-Olmedo E."/>
            <person name="Cheng J.-F."/>
            <person name="Dominguez A."/>
            <person name="Elias M."/>
            <person name="Eslava A.P."/>
            <person name="Glaser F."/>
            <person name="Grimwood J."/>
            <person name="Gutierrez G."/>
            <person name="Heitman J."/>
            <person name="Henrissat B."/>
            <person name="Iturriaga E.A."/>
            <person name="Lang B.F."/>
            <person name="Lavin J.L."/>
            <person name="Lee S."/>
            <person name="Li W."/>
            <person name="Lindquist E."/>
            <person name="Lopez-Garcia S."/>
            <person name="Luque E.M."/>
            <person name="Marcos A.T."/>
            <person name="Martin J."/>
            <person name="McCluskey K."/>
            <person name="Medina H.R."/>
            <person name="Miralles-Duran A."/>
            <person name="Miyazaki A."/>
            <person name="Munoz-Torres E."/>
            <person name="Oguiza J.A."/>
            <person name="Ohm R."/>
            <person name="Olmedo M."/>
            <person name="Orejas M."/>
            <person name="Ortiz-Castellanos L."/>
            <person name="Pisabarro A.G."/>
            <person name="Rodriguez-Romero J."/>
            <person name="Ruiz-Herrera J."/>
            <person name="Ruiz-Vazquez R."/>
            <person name="Sanz C."/>
            <person name="Schackwitz W."/>
            <person name="Schmutz J."/>
            <person name="Shahriari M."/>
            <person name="Shelest E."/>
            <person name="Silva-Franco F."/>
            <person name="Soanes D."/>
            <person name="Syed K."/>
            <person name="Tagua V.G."/>
            <person name="Talbot N.J."/>
            <person name="Thon M."/>
            <person name="De vries R.P."/>
            <person name="Wiebenga A."/>
            <person name="Yadav J.S."/>
            <person name="Braun E.L."/>
            <person name="Baker S."/>
            <person name="Garre V."/>
            <person name="Horwitz B."/>
            <person name="Torres-Martinez S."/>
            <person name="Idnurm A."/>
            <person name="Herrera-Estrella A."/>
            <person name="Gabaldon T."/>
            <person name="Grigoriev I.V."/>
        </authorList>
    </citation>
    <scope>NUCLEOTIDE SEQUENCE [LARGE SCALE GENOMIC DNA]</scope>
    <source>
        <strain evidence="5">NRRL 1555(-)</strain>
    </source>
</reference>
<keyword evidence="5" id="KW-1185">Reference proteome</keyword>
<dbReference type="InterPro" id="IPR009057">
    <property type="entry name" value="Homeodomain-like_sf"/>
</dbReference>
<dbReference type="InParanoid" id="A0A167PHW3"/>
<dbReference type="GO" id="GO:0008270">
    <property type="term" value="F:zinc ion binding"/>
    <property type="evidence" value="ECO:0007669"/>
    <property type="project" value="UniProtKB-KW"/>
</dbReference>
<dbReference type="EMBL" id="KV440974">
    <property type="protein sequence ID" value="OAD77949.1"/>
    <property type="molecule type" value="Genomic_DNA"/>
</dbReference>
<dbReference type="VEuPathDB" id="FungiDB:PHYBLDRAFT_164826"/>
<accession>A0A167PHW3</accession>
<organism evidence="4 5">
    <name type="scientific">Phycomyces blakesleeanus (strain ATCC 8743b / DSM 1359 / FGSC 10004 / NBRC 33097 / NRRL 1555)</name>
    <dbReference type="NCBI Taxonomy" id="763407"/>
    <lineage>
        <taxon>Eukaryota</taxon>
        <taxon>Fungi</taxon>
        <taxon>Fungi incertae sedis</taxon>
        <taxon>Mucoromycota</taxon>
        <taxon>Mucoromycotina</taxon>
        <taxon>Mucoromycetes</taxon>
        <taxon>Mucorales</taxon>
        <taxon>Phycomycetaceae</taxon>
        <taxon>Phycomyces</taxon>
    </lineage>
</organism>
<dbReference type="GeneID" id="28995990"/>
<dbReference type="GO" id="GO:0003677">
    <property type="term" value="F:DNA binding"/>
    <property type="evidence" value="ECO:0007669"/>
    <property type="project" value="UniProtKB-KW"/>
</dbReference>
<evidence type="ECO:0000256" key="1">
    <source>
        <dbReference type="PROSITE-ProRule" id="PRU00042"/>
    </source>
</evidence>
<dbReference type="Proteomes" id="UP000077315">
    <property type="component" value="Unassembled WGS sequence"/>
</dbReference>
<dbReference type="InterPro" id="IPR036397">
    <property type="entry name" value="RNaseH_sf"/>
</dbReference>